<evidence type="ECO:0000259" key="10">
    <source>
        <dbReference type="PROSITE" id="PS50110"/>
    </source>
</evidence>
<keyword evidence="3 8" id="KW-0597">Phosphoprotein</keyword>
<dbReference type="GO" id="GO:0005829">
    <property type="term" value="C:cytosol"/>
    <property type="evidence" value="ECO:0007669"/>
    <property type="project" value="TreeGrafter"/>
</dbReference>
<accession>A0A7U6JIT4</accession>
<dbReference type="GO" id="GO:0006355">
    <property type="term" value="P:regulation of DNA-templated transcription"/>
    <property type="evidence" value="ECO:0007669"/>
    <property type="project" value="InterPro"/>
</dbReference>
<keyword evidence="13" id="KW-1185">Reference proteome</keyword>
<evidence type="ECO:0000256" key="6">
    <source>
        <dbReference type="ARBA" id="ARBA00023125"/>
    </source>
</evidence>
<dbReference type="PROSITE" id="PS50110">
    <property type="entry name" value="RESPONSE_REGULATORY"/>
    <property type="match status" value="1"/>
</dbReference>
<dbReference type="Pfam" id="PF00486">
    <property type="entry name" value="Trans_reg_C"/>
    <property type="match status" value="1"/>
</dbReference>
<feature type="domain" description="OmpR/PhoB-type" evidence="11">
    <location>
        <begin position="124"/>
        <end position="217"/>
    </location>
</feature>
<dbReference type="InterPro" id="IPR001867">
    <property type="entry name" value="OmpR/PhoB-type_DNA-bd"/>
</dbReference>
<keyword evidence="5" id="KW-0805">Transcription regulation</keyword>
<dbReference type="GO" id="GO:0032993">
    <property type="term" value="C:protein-DNA complex"/>
    <property type="evidence" value="ECO:0007669"/>
    <property type="project" value="TreeGrafter"/>
</dbReference>
<dbReference type="Gene3D" id="6.10.250.690">
    <property type="match status" value="1"/>
</dbReference>
<evidence type="ECO:0000256" key="8">
    <source>
        <dbReference type="PROSITE-ProRule" id="PRU00169"/>
    </source>
</evidence>
<dbReference type="Proteomes" id="UP000031631">
    <property type="component" value="Chromosome"/>
</dbReference>
<dbReference type="PANTHER" id="PTHR48111:SF35">
    <property type="entry name" value="TRANSCRIPTIONAL REGULATORY PROTEIN QSEB"/>
    <property type="match status" value="1"/>
</dbReference>
<evidence type="ECO:0000256" key="5">
    <source>
        <dbReference type="ARBA" id="ARBA00023015"/>
    </source>
</evidence>
<dbReference type="InterPro" id="IPR036388">
    <property type="entry name" value="WH-like_DNA-bd_sf"/>
</dbReference>
<dbReference type="PANTHER" id="PTHR48111">
    <property type="entry name" value="REGULATOR OF RPOS"/>
    <property type="match status" value="1"/>
</dbReference>
<evidence type="ECO:0000256" key="1">
    <source>
        <dbReference type="ARBA" id="ARBA00004496"/>
    </source>
</evidence>
<evidence type="ECO:0000256" key="9">
    <source>
        <dbReference type="PROSITE-ProRule" id="PRU01091"/>
    </source>
</evidence>
<dbReference type="GO" id="GO:0000976">
    <property type="term" value="F:transcription cis-regulatory region binding"/>
    <property type="evidence" value="ECO:0007669"/>
    <property type="project" value="TreeGrafter"/>
</dbReference>
<feature type="domain" description="Response regulatory" evidence="10">
    <location>
        <begin position="2"/>
        <end position="116"/>
    </location>
</feature>
<evidence type="ECO:0000313" key="13">
    <source>
        <dbReference type="Proteomes" id="UP000031631"/>
    </source>
</evidence>
<evidence type="ECO:0000256" key="2">
    <source>
        <dbReference type="ARBA" id="ARBA00022490"/>
    </source>
</evidence>
<evidence type="ECO:0000259" key="11">
    <source>
        <dbReference type="PROSITE" id="PS51755"/>
    </source>
</evidence>
<dbReference type="RefSeq" id="WP_041068578.1">
    <property type="nucleotide sequence ID" value="NZ_AP012273.1"/>
</dbReference>
<comment type="subcellular location">
    <subcellularLocation>
        <location evidence="1">Cytoplasm</location>
    </subcellularLocation>
</comment>
<evidence type="ECO:0000313" key="12">
    <source>
        <dbReference type="EMBL" id="BAO45202.1"/>
    </source>
</evidence>
<dbReference type="AlphaFoldDB" id="A0A7U6JIT4"/>
<dbReference type="CDD" id="cd17624">
    <property type="entry name" value="REC_OmpR_PmrA-like"/>
    <property type="match status" value="1"/>
</dbReference>
<dbReference type="InterPro" id="IPR039420">
    <property type="entry name" value="WalR-like"/>
</dbReference>
<dbReference type="GO" id="GO:0000156">
    <property type="term" value="F:phosphorelay response regulator activity"/>
    <property type="evidence" value="ECO:0007669"/>
    <property type="project" value="TreeGrafter"/>
</dbReference>
<dbReference type="KEGG" id="tbn:TBH_C2291"/>
<keyword evidence="6 9" id="KW-0238">DNA-binding</keyword>
<evidence type="ECO:0000256" key="7">
    <source>
        <dbReference type="ARBA" id="ARBA00023163"/>
    </source>
</evidence>
<sequence length="217" mass="24341">MRLLLVEDDPLLGDGLKLGLQAEGYTVDWLREGKQALHALLTEDFDLVVLDLGLPGMDGLEVLREIRQRGMTVPVLILTARDAVSDRVGGLDKGADDYLTKPFDLEELSARLRTLLRRGRESAALLLEHEDVQLDPAAREVFRGGEKVSLSMKEFSVLRYLLEHRGKVVSRSRLEQALYGWDTQIESNALEVHVHKLRRKLGATFISTVRGVGYRIG</sequence>
<dbReference type="Pfam" id="PF00072">
    <property type="entry name" value="Response_reg"/>
    <property type="match status" value="1"/>
</dbReference>
<dbReference type="CDD" id="cd00383">
    <property type="entry name" value="trans_reg_C"/>
    <property type="match status" value="1"/>
</dbReference>
<organism evidence="12 13">
    <name type="scientific">Thiolapillus brandeum</name>
    <dbReference type="NCBI Taxonomy" id="1076588"/>
    <lineage>
        <taxon>Bacteria</taxon>
        <taxon>Pseudomonadati</taxon>
        <taxon>Pseudomonadota</taxon>
        <taxon>Gammaproteobacteria</taxon>
        <taxon>Chromatiales</taxon>
        <taxon>Sedimenticolaceae</taxon>
        <taxon>Thiolapillus</taxon>
    </lineage>
</organism>
<proteinExistence type="predicted"/>
<dbReference type="OrthoDB" id="9802426at2"/>
<reference evidence="12 13" key="1">
    <citation type="journal article" date="2014" name="PLoS ONE">
        <title>Physiological and genomic features of a novel sulfur-oxidizing gammaproteobacterium belonging to a previously uncultivated symbiotic lineage isolated from a hydrothermal vent.</title>
        <authorList>
            <person name="Nunoura T."/>
            <person name="Takaki Y."/>
            <person name="Kazama H."/>
            <person name="Kakuta J."/>
            <person name="Shimamura S."/>
            <person name="Makita H."/>
            <person name="Hirai M."/>
            <person name="Miyazaki M."/>
            <person name="Takai K."/>
        </authorList>
    </citation>
    <scope>NUCLEOTIDE SEQUENCE [LARGE SCALE GENOMIC DNA]</scope>
    <source>
        <strain evidence="12 13">Hiromi1</strain>
    </source>
</reference>
<feature type="modified residue" description="4-aspartylphosphate" evidence="8">
    <location>
        <position position="51"/>
    </location>
</feature>
<dbReference type="InterPro" id="IPR011006">
    <property type="entry name" value="CheY-like_superfamily"/>
</dbReference>
<keyword evidence="2" id="KW-0963">Cytoplasm</keyword>
<dbReference type="PROSITE" id="PS51755">
    <property type="entry name" value="OMPR_PHOB"/>
    <property type="match status" value="1"/>
</dbReference>
<gene>
    <name evidence="12" type="ORF">TBH_C2291</name>
</gene>
<dbReference type="SMART" id="SM00448">
    <property type="entry name" value="REC"/>
    <property type="match status" value="1"/>
</dbReference>
<dbReference type="SUPFAM" id="SSF52172">
    <property type="entry name" value="CheY-like"/>
    <property type="match status" value="1"/>
</dbReference>
<dbReference type="InterPro" id="IPR001789">
    <property type="entry name" value="Sig_transdc_resp-reg_receiver"/>
</dbReference>
<feature type="DNA-binding region" description="OmpR/PhoB-type" evidence="9">
    <location>
        <begin position="124"/>
        <end position="217"/>
    </location>
</feature>
<keyword evidence="7" id="KW-0804">Transcription</keyword>
<dbReference type="EMBL" id="AP012273">
    <property type="protein sequence ID" value="BAO45202.1"/>
    <property type="molecule type" value="Genomic_DNA"/>
</dbReference>
<dbReference type="Gene3D" id="1.10.10.10">
    <property type="entry name" value="Winged helix-like DNA-binding domain superfamily/Winged helix DNA-binding domain"/>
    <property type="match status" value="1"/>
</dbReference>
<evidence type="ECO:0000256" key="3">
    <source>
        <dbReference type="ARBA" id="ARBA00022553"/>
    </source>
</evidence>
<dbReference type="SMART" id="SM00862">
    <property type="entry name" value="Trans_reg_C"/>
    <property type="match status" value="1"/>
</dbReference>
<dbReference type="FunFam" id="3.40.50.2300:FF:000002">
    <property type="entry name" value="DNA-binding response regulator PhoP"/>
    <property type="match status" value="1"/>
</dbReference>
<dbReference type="Gene3D" id="3.40.50.2300">
    <property type="match status" value="1"/>
</dbReference>
<evidence type="ECO:0000256" key="4">
    <source>
        <dbReference type="ARBA" id="ARBA00023012"/>
    </source>
</evidence>
<name>A0A7U6JIT4_9GAMM</name>
<keyword evidence="4" id="KW-0902">Two-component regulatory system</keyword>
<protein>
    <submittedName>
        <fullName evidence="12">Two-component response regulator, OmpR family</fullName>
    </submittedName>
</protein>